<evidence type="ECO:0000313" key="8">
    <source>
        <dbReference type="EMBL" id="CAK7354002.1"/>
    </source>
</evidence>
<organism evidence="8 9">
    <name type="scientific">Dovyalis caffra</name>
    <dbReference type="NCBI Taxonomy" id="77055"/>
    <lineage>
        <taxon>Eukaryota</taxon>
        <taxon>Viridiplantae</taxon>
        <taxon>Streptophyta</taxon>
        <taxon>Embryophyta</taxon>
        <taxon>Tracheophyta</taxon>
        <taxon>Spermatophyta</taxon>
        <taxon>Magnoliopsida</taxon>
        <taxon>eudicotyledons</taxon>
        <taxon>Gunneridae</taxon>
        <taxon>Pentapetalae</taxon>
        <taxon>rosids</taxon>
        <taxon>fabids</taxon>
        <taxon>Malpighiales</taxon>
        <taxon>Salicaceae</taxon>
        <taxon>Flacourtieae</taxon>
        <taxon>Dovyalis</taxon>
    </lineage>
</organism>
<evidence type="ECO:0000256" key="2">
    <source>
        <dbReference type="ARBA" id="ARBA00022723"/>
    </source>
</evidence>
<dbReference type="AlphaFoldDB" id="A0AAV1SL96"/>
<accession>A0AAV1SL96</accession>
<evidence type="ECO:0000256" key="1">
    <source>
        <dbReference type="ARBA" id="ARBA00022714"/>
    </source>
</evidence>
<dbReference type="SUPFAM" id="SSF50022">
    <property type="entry name" value="ISP domain"/>
    <property type="match status" value="1"/>
</dbReference>
<gene>
    <name evidence="8" type="ORF">DCAF_LOCUS25017</name>
</gene>
<protein>
    <recommendedName>
        <fullName evidence="7">Rieske domain-containing protein</fullName>
    </recommendedName>
</protein>
<proteinExistence type="predicted"/>
<keyword evidence="1" id="KW-0001">2Fe-2S</keyword>
<dbReference type="PROSITE" id="PS51296">
    <property type="entry name" value="RIESKE"/>
    <property type="match status" value="1"/>
</dbReference>
<keyword evidence="3" id="KW-0809">Transit peptide</keyword>
<keyword evidence="9" id="KW-1185">Reference proteome</keyword>
<reference evidence="8 9" key="1">
    <citation type="submission" date="2024-01" db="EMBL/GenBank/DDBJ databases">
        <authorList>
            <person name="Waweru B."/>
        </authorList>
    </citation>
    <scope>NUCLEOTIDE SEQUENCE [LARGE SCALE GENOMIC DNA]</scope>
</reference>
<name>A0AAV1SL96_9ROSI</name>
<keyword evidence="2" id="KW-0479">Metal-binding</keyword>
<dbReference type="GO" id="GO:0051537">
    <property type="term" value="F:2 iron, 2 sulfur cluster binding"/>
    <property type="evidence" value="ECO:0007669"/>
    <property type="project" value="UniProtKB-KW"/>
</dbReference>
<keyword evidence="5" id="KW-0411">Iron-sulfur</keyword>
<dbReference type="InterPro" id="IPR017941">
    <property type="entry name" value="Rieske_2Fe-2S"/>
</dbReference>
<comment type="caution">
    <text evidence="8">The sequence shown here is derived from an EMBL/GenBank/DDBJ whole genome shotgun (WGS) entry which is preliminary data.</text>
</comment>
<evidence type="ECO:0000256" key="5">
    <source>
        <dbReference type="ARBA" id="ARBA00023014"/>
    </source>
</evidence>
<dbReference type="Proteomes" id="UP001314170">
    <property type="component" value="Unassembled WGS sequence"/>
</dbReference>
<evidence type="ECO:0000256" key="3">
    <source>
        <dbReference type="ARBA" id="ARBA00022946"/>
    </source>
</evidence>
<evidence type="ECO:0000256" key="6">
    <source>
        <dbReference type="SAM" id="MobiDB-lite"/>
    </source>
</evidence>
<evidence type="ECO:0000259" key="7">
    <source>
        <dbReference type="PROSITE" id="PS51296"/>
    </source>
</evidence>
<dbReference type="EMBL" id="CAWUPB010001194">
    <property type="protein sequence ID" value="CAK7354002.1"/>
    <property type="molecule type" value="Genomic_DNA"/>
</dbReference>
<feature type="domain" description="Rieske" evidence="7">
    <location>
        <begin position="76"/>
        <end position="126"/>
    </location>
</feature>
<dbReference type="Gene3D" id="2.102.10.10">
    <property type="entry name" value="Rieske [2Fe-2S] iron-sulphur domain"/>
    <property type="match status" value="1"/>
</dbReference>
<feature type="compositionally biased region" description="Polar residues" evidence="6">
    <location>
        <begin position="53"/>
        <end position="63"/>
    </location>
</feature>
<evidence type="ECO:0000256" key="4">
    <source>
        <dbReference type="ARBA" id="ARBA00023004"/>
    </source>
</evidence>
<feature type="region of interest" description="Disordered" evidence="6">
    <location>
        <begin position="53"/>
        <end position="96"/>
    </location>
</feature>
<dbReference type="InterPro" id="IPR036922">
    <property type="entry name" value="Rieske_2Fe-2S_sf"/>
</dbReference>
<keyword evidence="4" id="KW-0408">Iron</keyword>
<dbReference type="GO" id="GO:0046872">
    <property type="term" value="F:metal ion binding"/>
    <property type="evidence" value="ECO:0007669"/>
    <property type="project" value="UniProtKB-KW"/>
</dbReference>
<dbReference type="Pfam" id="PF00355">
    <property type="entry name" value="Rieske"/>
    <property type="match status" value="1"/>
</dbReference>
<evidence type="ECO:0000313" key="9">
    <source>
        <dbReference type="Proteomes" id="UP001314170"/>
    </source>
</evidence>
<sequence>MALPILQFPFLSHATSLSKPLSFTLKPTKTLRPIHIKQQEQQERAIRCHAVTDLSSSTLPSSVDDQSKGEDDDDGLVLVDPSSEEESGGNVPDDAPLGLTVFDKQVVLYKDGQGELRCFQDRCPHRKMKSTRVGGAHNIRNLGMRRSG</sequence>